<proteinExistence type="predicted"/>
<keyword evidence="1" id="KW-0812">Transmembrane</keyword>
<feature type="transmembrane region" description="Helical" evidence="1">
    <location>
        <begin position="80"/>
        <end position="102"/>
    </location>
</feature>
<organism evidence="2 3">
    <name type="scientific">Pseudomonas oryzihabitans</name>
    <dbReference type="NCBI Taxonomy" id="47885"/>
    <lineage>
        <taxon>Bacteria</taxon>
        <taxon>Pseudomonadati</taxon>
        <taxon>Pseudomonadota</taxon>
        <taxon>Gammaproteobacteria</taxon>
        <taxon>Pseudomonadales</taxon>
        <taxon>Pseudomonadaceae</taxon>
        <taxon>Pseudomonas</taxon>
    </lineage>
</organism>
<name>A0AAJ2EZ26_9PSED</name>
<feature type="transmembrane region" description="Helical" evidence="1">
    <location>
        <begin position="21"/>
        <end position="38"/>
    </location>
</feature>
<sequence>MNKGSEAGAMEAETRARQPNMLIAAVAGFVGGNVSSFVKWGTEIPFPPRTPDRAVPPAEMLQSIGINPNLFTYQYSEHTLNFAVSLVHQGFSVFFAMLYCMLAERCPRITLWQGLAFGLVITVAFHGILLPAFDWAPPLWRLPFTEIFSETFGHLLWMWVIEVFRRDLVSRWK</sequence>
<evidence type="ECO:0000313" key="2">
    <source>
        <dbReference type="EMBL" id="MDR6236186.1"/>
    </source>
</evidence>
<dbReference type="InterPro" id="IPR009898">
    <property type="entry name" value="DUF1440"/>
</dbReference>
<dbReference type="AlphaFoldDB" id="A0AAJ2EZ26"/>
<evidence type="ECO:0000256" key="1">
    <source>
        <dbReference type="SAM" id="Phobius"/>
    </source>
</evidence>
<comment type="caution">
    <text evidence="2">The sequence shown here is derived from an EMBL/GenBank/DDBJ whole genome shotgun (WGS) entry which is preliminary data.</text>
</comment>
<dbReference type="Pfam" id="PF07274">
    <property type="entry name" value="DUF1440"/>
    <property type="match status" value="1"/>
</dbReference>
<accession>A0AAJ2EZ26</accession>
<evidence type="ECO:0000313" key="3">
    <source>
        <dbReference type="Proteomes" id="UP001268036"/>
    </source>
</evidence>
<reference evidence="2" key="1">
    <citation type="submission" date="2023-08" db="EMBL/GenBank/DDBJ databases">
        <title>Functional and genomic diversity of the sorghum phyllosphere microbiome.</title>
        <authorList>
            <person name="Shade A."/>
        </authorList>
    </citation>
    <scope>NUCLEOTIDE SEQUENCE</scope>
    <source>
        <strain evidence="2">SORGH_AS_0201</strain>
    </source>
</reference>
<dbReference type="Proteomes" id="UP001268036">
    <property type="component" value="Unassembled WGS sequence"/>
</dbReference>
<gene>
    <name evidence="2" type="ORF">QE440_003927</name>
</gene>
<protein>
    <submittedName>
        <fullName evidence="2">Membrane protein</fullName>
    </submittedName>
</protein>
<feature type="transmembrane region" description="Helical" evidence="1">
    <location>
        <begin position="114"/>
        <end position="135"/>
    </location>
</feature>
<keyword evidence="1" id="KW-0472">Membrane</keyword>
<keyword evidence="1" id="KW-1133">Transmembrane helix</keyword>
<feature type="transmembrane region" description="Helical" evidence="1">
    <location>
        <begin position="147"/>
        <end position="164"/>
    </location>
</feature>
<dbReference type="EMBL" id="JAVJAF010000001">
    <property type="protein sequence ID" value="MDR6236186.1"/>
    <property type="molecule type" value="Genomic_DNA"/>
</dbReference>